<feature type="compositionally biased region" description="Low complexity" evidence="1">
    <location>
        <begin position="281"/>
        <end position="298"/>
    </location>
</feature>
<feature type="domain" description="Retrotransposon gag" evidence="3">
    <location>
        <begin position="149"/>
        <end position="242"/>
    </location>
</feature>
<dbReference type="Gene3D" id="3.30.70.270">
    <property type="match status" value="1"/>
</dbReference>
<feature type="compositionally biased region" description="Low complexity" evidence="1">
    <location>
        <begin position="405"/>
        <end position="414"/>
    </location>
</feature>
<dbReference type="InterPro" id="IPR021109">
    <property type="entry name" value="Peptidase_aspartic_dom_sf"/>
</dbReference>
<dbReference type="SUPFAM" id="SSF56672">
    <property type="entry name" value="DNA/RNA polymerases"/>
    <property type="match status" value="1"/>
</dbReference>
<dbReference type="PANTHER" id="PTHR24559">
    <property type="entry name" value="TRANSPOSON TY3-I GAG-POL POLYPROTEIN"/>
    <property type="match status" value="1"/>
</dbReference>
<dbReference type="Gene3D" id="2.40.70.10">
    <property type="entry name" value="Acid Proteases"/>
    <property type="match status" value="1"/>
</dbReference>
<dbReference type="AlphaFoldDB" id="A0A5N6PTV0"/>
<feature type="region of interest" description="Disordered" evidence="1">
    <location>
        <begin position="1"/>
        <end position="56"/>
    </location>
</feature>
<reference evidence="4 5" key="1">
    <citation type="submission" date="2019-05" db="EMBL/GenBank/DDBJ databases">
        <title>Mikania micrantha, genome provides insights into the molecular mechanism of rapid growth.</title>
        <authorList>
            <person name="Liu B."/>
        </authorList>
    </citation>
    <scope>NUCLEOTIDE SEQUENCE [LARGE SCALE GENOMIC DNA]</scope>
    <source>
        <strain evidence="4">NLD-2019</strain>
        <tissue evidence="4">Leaf</tissue>
    </source>
</reference>
<comment type="caution">
    <text evidence="4">The sequence shown here is derived from an EMBL/GenBank/DDBJ whole genome shotgun (WGS) entry which is preliminary data.</text>
</comment>
<dbReference type="Gene3D" id="3.10.10.10">
    <property type="entry name" value="HIV Type 1 Reverse Transcriptase, subunit A, domain 1"/>
    <property type="match status" value="1"/>
</dbReference>
<dbReference type="CDD" id="cd00303">
    <property type="entry name" value="retropepsin_like"/>
    <property type="match status" value="1"/>
</dbReference>
<organism evidence="4 5">
    <name type="scientific">Mikania micrantha</name>
    <name type="common">bitter vine</name>
    <dbReference type="NCBI Taxonomy" id="192012"/>
    <lineage>
        <taxon>Eukaryota</taxon>
        <taxon>Viridiplantae</taxon>
        <taxon>Streptophyta</taxon>
        <taxon>Embryophyta</taxon>
        <taxon>Tracheophyta</taxon>
        <taxon>Spermatophyta</taxon>
        <taxon>Magnoliopsida</taxon>
        <taxon>eudicotyledons</taxon>
        <taxon>Gunneridae</taxon>
        <taxon>Pentapetalae</taxon>
        <taxon>asterids</taxon>
        <taxon>campanulids</taxon>
        <taxon>Asterales</taxon>
        <taxon>Asteraceae</taxon>
        <taxon>Asteroideae</taxon>
        <taxon>Heliantheae alliance</taxon>
        <taxon>Eupatorieae</taxon>
        <taxon>Mikania</taxon>
    </lineage>
</organism>
<accession>A0A5N6PTV0</accession>
<dbReference type="GO" id="GO:0006508">
    <property type="term" value="P:proteolysis"/>
    <property type="evidence" value="ECO:0007669"/>
    <property type="project" value="InterPro"/>
</dbReference>
<evidence type="ECO:0008006" key="6">
    <source>
        <dbReference type="Google" id="ProtNLM"/>
    </source>
</evidence>
<gene>
    <name evidence="4" type="ORF">E3N88_04237</name>
</gene>
<dbReference type="GO" id="GO:0004190">
    <property type="term" value="F:aspartic-type endopeptidase activity"/>
    <property type="evidence" value="ECO:0007669"/>
    <property type="project" value="InterPro"/>
</dbReference>
<dbReference type="InterPro" id="IPR043502">
    <property type="entry name" value="DNA/RNA_pol_sf"/>
</dbReference>
<dbReference type="InterPro" id="IPR053134">
    <property type="entry name" value="RNA-dir_DNA_polymerase"/>
</dbReference>
<dbReference type="CDD" id="cd01647">
    <property type="entry name" value="RT_LTR"/>
    <property type="match status" value="1"/>
</dbReference>
<feature type="compositionally biased region" description="Polar residues" evidence="1">
    <location>
        <begin position="391"/>
        <end position="404"/>
    </location>
</feature>
<feature type="region of interest" description="Disordered" evidence="1">
    <location>
        <begin position="280"/>
        <end position="301"/>
    </location>
</feature>
<proteinExistence type="predicted"/>
<name>A0A5N6PTV0_9ASTR</name>
<keyword evidence="5" id="KW-1185">Reference proteome</keyword>
<feature type="region of interest" description="Disordered" evidence="1">
    <location>
        <begin position="499"/>
        <end position="522"/>
    </location>
</feature>
<dbReference type="InterPro" id="IPR043128">
    <property type="entry name" value="Rev_trsase/Diguanyl_cyclase"/>
</dbReference>
<feature type="compositionally biased region" description="Low complexity" evidence="1">
    <location>
        <begin position="359"/>
        <end position="374"/>
    </location>
</feature>
<evidence type="ECO:0000256" key="1">
    <source>
        <dbReference type="SAM" id="MobiDB-lite"/>
    </source>
</evidence>
<dbReference type="InterPro" id="IPR000477">
    <property type="entry name" value="RT_dom"/>
</dbReference>
<dbReference type="PANTHER" id="PTHR24559:SF444">
    <property type="entry name" value="REVERSE TRANSCRIPTASE DOMAIN-CONTAINING PROTEIN"/>
    <property type="match status" value="1"/>
</dbReference>
<dbReference type="Pfam" id="PF00078">
    <property type="entry name" value="RVT_1"/>
    <property type="match status" value="1"/>
</dbReference>
<feature type="domain" description="Reverse transcriptase" evidence="2">
    <location>
        <begin position="1004"/>
        <end position="1160"/>
    </location>
</feature>
<dbReference type="InterPro" id="IPR005162">
    <property type="entry name" value="Retrotrans_gag_dom"/>
</dbReference>
<dbReference type="Pfam" id="PF13650">
    <property type="entry name" value="Asp_protease_2"/>
    <property type="match status" value="1"/>
</dbReference>
<dbReference type="EMBL" id="SZYD01000002">
    <property type="protein sequence ID" value="KAD7116969.1"/>
    <property type="molecule type" value="Genomic_DNA"/>
</dbReference>
<evidence type="ECO:0000313" key="5">
    <source>
        <dbReference type="Proteomes" id="UP000326396"/>
    </source>
</evidence>
<feature type="compositionally biased region" description="Low complexity" evidence="1">
    <location>
        <begin position="45"/>
        <end position="56"/>
    </location>
</feature>
<evidence type="ECO:0000259" key="3">
    <source>
        <dbReference type="Pfam" id="PF03732"/>
    </source>
</evidence>
<dbReference type="InterPro" id="IPR001969">
    <property type="entry name" value="Aspartic_peptidase_AS"/>
</dbReference>
<feature type="region of interest" description="Disordered" evidence="1">
    <location>
        <begin position="356"/>
        <end position="425"/>
    </location>
</feature>
<dbReference type="Pfam" id="PF03732">
    <property type="entry name" value="Retrotrans_gag"/>
    <property type="match status" value="1"/>
</dbReference>
<feature type="compositionally biased region" description="Polar residues" evidence="1">
    <location>
        <begin position="27"/>
        <end position="38"/>
    </location>
</feature>
<evidence type="ECO:0000259" key="2">
    <source>
        <dbReference type="Pfam" id="PF00078"/>
    </source>
</evidence>
<dbReference type="PROSITE" id="PS00141">
    <property type="entry name" value="ASP_PROTEASE"/>
    <property type="match status" value="1"/>
</dbReference>
<evidence type="ECO:0000313" key="4">
    <source>
        <dbReference type="EMBL" id="KAD7116969.1"/>
    </source>
</evidence>
<dbReference type="Proteomes" id="UP000326396">
    <property type="component" value="Linkage Group LG10"/>
</dbReference>
<dbReference type="OrthoDB" id="1778602at2759"/>
<protein>
    <recommendedName>
        <fullName evidence="6">Reverse transcriptase domain-containing protein</fullName>
    </recommendedName>
</protein>
<dbReference type="SUPFAM" id="SSF50630">
    <property type="entry name" value="Acid proteases"/>
    <property type="match status" value="1"/>
</dbReference>
<sequence>MPHLRSQGPPPELSLPLRSDSRDFSEGFTSEVSASTPVSAEFSDHTPPFSSSSSTHSSPYFHFIPPMAERRTVHQQATAGFTGLNNPITVPNITNENSWQIPSYIMTAINNTQFNGRDDEDAPAHIARLTRICGTFNLQGATEDAIFLQLFPFSLAGRAATWLDSHAPGSFTTWGSLRDAFLKKYFPPAKAARLRDEIHSFRMAPDEPYYPAWERFQNLLSRCSQHGLSDWALVEKFYNGLTYETRARFDISAGGHLMGKRDVAECTDMFESFAQAEYEQRSANRNSNPISSSSSSTRGVHHVNVDTSVAAALEALSRDVKELKMKVDRCEICRGGHATSECLVVNQEQVDYLGGQGRGNSNSFNNSYNQNWRNHPNFNWRSSGHPPGFQSGPSNNQGQGHSSVSHPSHTSGAGSSSGVGSSGGSMSKIEELLTQLVAKDANTQKTLAEHDILLKNQQSAFLDLQRSVGDIAKRLDERPQGQFSGNTQANPNAHVKAVTTRSGRGGVSVKPPVEVEDEEPVDEEIEMETPGGVHMRPVPASTVPISESPIVIPVEKKPVEVRPSPKIDHSRLPYPARLAHQKHAKEYGHFLDMFKQLKINLPFIEALQHMPKYAKFLKDLLKRKDRLGELSNVPLSGGCSAVILNKLPEKLTDPGIFTIPCLFGSDTQRHALADSGASINLMPYSLYEKLALGELSPTRMTLSLADRTVKCPRGIVENLLVKVDKFVFPVDFVILDMEADETVPIILGRPFLRTAKAIIDVFDGKLTLRVGDETVTFEVVKSMRHPSDHDDFSDPCHSVYFINSFMSHVDRCLEYVCGANLVVERSEEECESIDEGVGVISDVLEIDELREESKKPSVESPPALELKVLPSHLEYAFLGENSTLPVVISSRLSEEEKKRLLGVLRMYKGAIAWRLSDIQGISPAYCTHRILMEDEYKPVVQPQRRLNPNMQEVVKKEVLKLMDAGLIYPISDSSWVSPTQVVPKKGGMTVITNEKNELIPSRTVTGWRVCIDYRKLNDATRKDHFPLPFIDQMLERLAGQQFYCFLDGFSGYFQIPIAPEDQEKTTFTCPYGTYAYRRMPFGLCNAPATFQRCMVAIFQDMIESSMEVFMDDFSVYGDSFDVCLENLEKMLKRCVETKLMLNWEKCHFMVTEGIVLGHKISRAGIEVDKAKIETISKLPPPSSVKAIRSFLGHAVFDMLPGSELWLNFVDLRLTKQFELCNRKEIDFQMGILQMALNR</sequence>